<dbReference type="HOGENOM" id="CLU_003182_13_1_0"/>
<dbReference type="KEGG" id="dap:Dacet_2356"/>
<dbReference type="Gene3D" id="3.30.750.24">
    <property type="entry name" value="STAS domain"/>
    <property type="match status" value="1"/>
</dbReference>
<dbReference type="Pfam" id="PF01740">
    <property type="entry name" value="STAS"/>
    <property type="match status" value="1"/>
</dbReference>
<accession>D4H3L6</accession>
<dbReference type="FunCoup" id="D4H3L6">
    <property type="interactions" value="155"/>
</dbReference>
<dbReference type="InParanoid" id="D4H3L6"/>
<dbReference type="InterPro" id="IPR036513">
    <property type="entry name" value="STAS_dom_sf"/>
</dbReference>
<proteinExistence type="predicted"/>
<dbReference type="PANTHER" id="PTHR11814">
    <property type="entry name" value="SULFATE TRANSPORTER"/>
    <property type="match status" value="1"/>
</dbReference>
<evidence type="ECO:0000256" key="1">
    <source>
        <dbReference type="ARBA" id="ARBA00004141"/>
    </source>
</evidence>
<feature type="transmembrane region" description="Helical" evidence="5">
    <location>
        <begin position="232"/>
        <end position="252"/>
    </location>
</feature>
<keyword evidence="3 5" id="KW-1133">Transmembrane helix</keyword>
<feature type="transmembrane region" description="Helical" evidence="5">
    <location>
        <begin position="42"/>
        <end position="62"/>
    </location>
</feature>
<sequence length="537" mass="56822" precursor="true">MPHNISKSARLTGDIYGGLTAAVIALPLALAFGVASGAGAEAGLYGAIILGFVASAFGGTPVQISGPTGPMTVVVASAIALFAGDFHSVVTVIFLGGIFQIALGFLKVGKLVRFIPYPVISGFMTGIGVIIILLQLHPLAGASGYSSPIMAIKHIGTLFTNFHNADLALGALTLIIVFFFPKKLSSKIPSPLAALIVCTVLSVAMGLDVHTIGHIPTALPKLHMPFLDMSNITFVVGTALSLAVLGSIDSLLTSLVSDSLTKTNHQPNRELMAQGLGNSLAALFGGIPGAGATMRTVVNVKAGGSTRFSGMLHAVVLALILLVFGSKAELIPMAVLSGILIKVGFDIVDYRFLKILKKAPKHDIIVMFAVLALTVLVDLIVAVGVGIVLASILLTYRIAQQTNSQIHEIPVTLHDSELGREIQESTKFSVRVIDINGPFFFGSTSQIVGRIGSFLGTEIVIFNCINVPFIDYSAVFALSEKILKLKSFNTKPMLVFNKDIAKQLEKYGIPELLPDKKIFNNLDEAIKHIRQTQTFAS</sequence>
<feature type="transmembrane region" description="Helical" evidence="5">
    <location>
        <begin position="364"/>
        <end position="394"/>
    </location>
</feature>
<dbReference type="OrthoDB" id="9771198at2"/>
<evidence type="ECO:0000256" key="2">
    <source>
        <dbReference type="ARBA" id="ARBA00022692"/>
    </source>
</evidence>
<feature type="domain" description="STAS" evidence="6">
    <location>
        <begin position="420"/>
        <end position="529"/>
    </location>
</feature>
<dbReference type="InterPro" id="IPR001902">
    <property type="entry name" value="SLC26A/SulP_fam"/>
</dbReference>
<keyword evidence="8" id="KW-1185">Reference proteome</keyword>
<dbReference type="STRING" id="522772.Dacet_2356"/>
<dbReference type="Proteomes" id="UP000002012">
    <property type="component" value="Chromosome"/>
</dbReference>
<dbReference type="GO" id="GO:0016020">
    <property type="term" value="C:membrane"/>
    <property type="evidence" value="ECO:0007669"/>
    <property type="project" value="UniProtKB-SubCell"/>
</dbReference>
<evidence type="ECO:0000259" key="6">
    <source>
        <dbReference type="PROSITE" id="PS50801"/>
    </source>
</evidence>
<dbReference type="EMBL" id="CP001968">
    <property type="protein sequence ID" value="ADD69118.1"/>
    <property type="molecule type" value="Genomic_DNA"/>
</dbReference>
<organism evidence="7 8">
    <name type="scientific">Denitrovibrio acetiphilus (strain DSM 12809 / NBRC 114555 / N2460)</name>
    <dbReference type="NCBI Taxonomy" id="522772"/>
    <lineage>
        <taxon>Bacteria</taxon>
        <taxon>Pseudomonadati</taxon>
        <taxon>Deferribacterota</taxon>
        <taxon>Deferribacteres</taxon>
        <taxon>Deferribacterales</taxon>
        <taxon>Geovibrionaceae</taxon>
        <taxon>Denitrovibrio</taxon>
    </lineage>
</organism>
<protein>
    <submittedName>
        <fullName evidence="7">Sulphate transporter</fullName>
    </submittedName>
</protein>
<gene>
    <name evidence="7" type="ordered locus">Dacet_2356</name>
</gene>
<keyword evidence="4 5" id="KW-0472">Membrane</keyword>
<feature type="transmembrane region" description="Helical" evidence="5">
    <location>
        <begin position="156"/>
        <end position="180"/>
    </location>
</feature>
<reference evidence="7 8" key="1">
    <citation type="journal article" date="2010" name="Stand. Genomic Sci.">
        <title>Complete genome sequence of Denitrovibrio acetiphilus type strain (N2460).</title>
        <authorList>
            <person name="Kiss H."/>
            <person name="Lang E."/>
            <person name="Lapidus A."/>
            <person name="Copeland A."/>
            <person name="Nolan M."/>
            <person name="Glavina Del Rio T."/>
            <person name="Chen F."/>
            <person name="Lucas S."/>
            <person name="Tice H."/>
            <person name="Cheng J.F."/>
            <person name="Han C."/>
            <person name="Goodwin L."/>
            <person name="Pitluck S."/>
            <person name="Liolios K."/>
            <person name="Pati A."/>
            <person name="Ivanova N."/>
            <person name="Mavromatis K."/>
            <person name="Chen A."/>
            <person name="Palaniappan K."/>
            <person name="Land M."/>
            <person name="Hauser L."/>
            <person name="Chang Y.J."/>
            <person name="Jeffries C.D."/>
            <person name="Detter J.C."/>
            <person name="Brettin T."/>
            <person name="Spring S."/>
            <person name="Rohde M."/>
            <person name="Goker M."/>
            <person name="Woyke T."/>
            <person name="Bristow J."/>
            <person name="Eisen J.A."/>
            <person name="Markowitz V."/>
            <person name="Hugenholtz P."/>
            <person name="Kyrpides N.C."/>
            <person name="Klenk H.P."/>
        </authorList>
    </citation>
    <scope>NUCLEOTIDE SEQUENCE [LARGE SCALE GENOMIC DNA]</scope>
    <source>
        <strain evidence="8">DSM 12809 / NBRC 114555 / N2460</strain>
    </source>
</reference>
<dbReference type="GO" id="GO:0055085">
    <property type="term" value="P:transmembrane transport"/>
    <property type="evidence" value="ECO:0007669"/>
    <property type="project" value="InterPro"/>
</dbReference>
<feature type="transmembrane region" description="Helical" evidence="5">
    <location>
        <begin position="330"/>
        <end position="352"/>
    </location>
</feature>
<keyword evidence="2 5" id="KW-0812">Transmembrane</keyword>
<dbReference type="AlphaFoldDB" id="D4H3L6"/>
<name>D4H3L6_DENA2</name>
<dbReference type="Pfam" id="PF00916">
    <property type="entry name" value="Sulfate_transp"/>
    <property type="match status" value="1"/>
</dbReference>
<feature type="transmembrane region" description="Helical" evidence="5">
    <location>
        <begin position="304"/>
        <end position="324"/>
    </location>
</feature>
<dbReference type="InterPro" id="IPR011547">
    <property type="entry name" value="SLC26A/SulP_dom"/>
</dbReference>
<evidence type="ECO:0000256" key="3">
    <source>
        <dbReference type="ARBA" id="ARBA00022989"/>
    </source>
</evidence>
<evidence type="ECO:0000313" key="7">
    <source>
        <dbReference type="EMBL" id="ADD69118.1"/>
    </source>
</evidence>
<feature type="transmembrane region" description="Helical" evidence="5">
    <location>
        <begin position="74"/>
        <end position="102"/>
    </location>
</feature>
<dbReference type="PaxDb" id="522772-Dacet_2356"/>
<feature type="transmembrane region" description="Helical" evidence="5">
    <location>
        <begin position="15"/>
        <end position="35"/>
    </location>
</feature>
<evidence type="ECO:0000256" key="5">
    <source>
        <dbReference type="SAM" id="Phobius"/>
    </source>
</evidence>
<dbReference type="InterPro" id="IPR002645">
    <property type="entry name" value="STAS_dom"/>
</dbReference>
<dbReference type="eggNOG" id="COG0659">
    <property type="taxonomic scope" value="Bacteria"/>
</dbReference>
<comment type="subcellular location">
    <subcellularLocation>
        <location evidence="1">Membrane</location>
        <topology evidence="1">Multi-pass membrane protein</topology>
    </subcellularLocation>
</comment>
<dbReference type="PROSITE" id="PS50801">
    <property type="entry name" value="STAS"/>
    <property type="match status" value="1"/>
</dbReference>
<dbReference type="CDD" id="cd07042">
    <property type="entry name" value="STAS_SulP_like_sulfate_transporter"/>
    <property type="match status" value="1"/>
</dbReference>
<feature type="transmembrane region" description="Helical" evidence="5">
    <location>
        <begin position="192"/>
        <end position="212"/>
    </location>
</feature>
<evidence type="ECO:0000313" key="8">
    <source>
        <dbReference type="Proteomes" id="UP000002012"/>
    </source>
</evidence>
<feature type="transmembrane region" description="Helical" evidence="5">
    <location>
        <begin position="114"/>
        <end position="136"/>
    </location>
</feature>
<dbReference type="SUPFAM" id="SSF52091">
    <property type="entry name" value="SpoIIaa-like"/>
    <property type="match status" value="1"/>
</dbReference>
<evidence type="ECO:0000256" key="4">
    <source>
        <dbReference type="ARBA" id="ARBA00023136"/>
    </source>
</evidence>
<dbReference type="RefSeq" id="WP_013011620.1">
    <property type="nucleotide sequence ID" value="NC_013943.1"/>
</dbReference>